<dbReference type="PANTHER" id="PTHR10562">
    <property type="entry name" value="SMALL UBIQUITIN-RELATED MODIFIER"/>
    <property type="match status" value="1"/>
</dbReference>
<dbReference type="STRING" id="3659.A0A0A0KHV8"/>
<reference evidence="2 3" key="3">
    <citation type="journal article" date="2010" name="BMC Genomics">
        <title>Transcriptome sequencing and comparative analysis of cucumber flowers with different sex types.</title>
        <authorList>
            <person name="Guo S."/>
            <person name="Zheng Y."/>
            <person name="Joung J.G."/>
            <person name="Liu S."/>
            <person name="Zhang Z."/>
            <person name="Crasta O.R."/>
            <person name="Sobral B.W."/>
            <person name="Xu Y."/>
            <person name="Huang S."/>
            <person name="Fei Z."/>
        </authorList>
    </citation>
    <scope>NUCLEOTIDE SEQUENCE [LARGE SCALE GENOMIC DNA]</scope>
    <source>
        <strain evidence="3">cv. 9930</strain>
    </source>
</reference>
<dbReference type="Gene3D" id="3.10.20.90">
    <property type="entry name" value="Phosphatidylinositol 3-kinase Catalytic Subunit, Chain A, domain 1"/>
    <property type="match status" value="1"/>
</dbReference>
<dbReference type="InterPro" id="IPR000626">
    <property type="entry name" value="Ubiquitin-like_dom"/>
</dbReference>
<dbReference type="AlphaFoldDB" id="A0A0A0KHV8"/>
<dbReference type="OMA" id="KAYHERQ"/>
<evidence type="ECO:0000313" key="2">
    <source>
        <dbReference type="EMBL" id="KGN47962.1"/>
    </source>
</evidence>
<keyword evidence="3" id="KW-1185">Reference proteome</keyword>
<reference evidence="2 3" key="2">
    <citation type="journal article" date="2009" name="PLoS ONE">
        <title>An integrated genetic and cytogenetic map of the cucumber genome.</title>
        <authorList>
            <person name="Ren Y."/>
            <person name="Zhang Z."/>
            <person name="Liu J."/>
            <person name="Staub J.E."/>
            <person name="Han Y."/>
            <person name="Cheng Z."/>
            <person name="Li X."/>
            <person name="Lu J."/>
            <person name="Miao H."/>
            <person name="Kang H."/>
            <person name="Xie B."/>
            <person name="Gu X."/>
            <person name="Wang X."/>
            <person name="Du Y."/>
            <person name="Jin W."/>
            <person name="Huang S."/>
        </authorList>
    </citation>
    <scope>NUCLEOTIDE SEQUENCE [LARGE SCALE GENOMIC DNA]</scope>
    <source>
        <strain evidence="3">cv. 9930</strain>
    </source>
</reference>
<dbReference type="Pfam" id="PF11976">
    <property type="entry name" value="Rad60-SLD"/>
    <property type="match status" value="1"/>
</dbReference>
<evidence type="ECO:0000313" key="3">
    <source>
        <dbReference type="Proteomes" id="UP000029981"/>
    </source>
</evidence>
<dbReference type="SUPFAM" id="SSF54236">
    <property type="entry name" value="Ubiquitin-like"/>
    <property type="match status" value="1"/>
</dbReference>
<gene>
    <name evidence="2" type="ORF">Csa_6G421070</name>
</gene>
<dbReference type="InterPro" id="IPR029071">
    <property type="entry name" value="Ubiquitin-like_domsf"/>
</dbReference>
<name>A0A0A0KHV8_CUCSA</name>
<sequence>MDSYCQRQELEFSTIAFLMDGHPIAGTQTAEELGLEDGDEIDAMKHHCGGGGDGAI</sequence>
<protein>
    <recommendedName>
        <fullName evidence="1">Ubiquitin-like domain-containing protein</fullName>
    </recommendedName>
</protein>
<reference evidence="2 3" key="1">
    <citation type="journal article" date="2009" name="Nat. Genet.">
        <title>The genome of the cucumber, Cucumis sativus L.</title>
        <authorList>
            <person name="Huang S."/>
            <person name="Li R."/>
            <person name="Zhang Z."/>
            <person name="Li L."/>
            <person name="Gu X."/>
            <person name="Fan W."/>
            <person name="Lucas W.J."/>
            <person name="Wang X."/>
            <person name="Xie B."/>
            <person name="Ni P."/>
            <person name="Ren Y."/>
            <person name="Zhu H."/>
            <person name="Li J."/>
            <person name="Lin K."/>
            <person name="Jin W."/>
            <person name="Fei Z."/>
            <person name="Li G."/>
            <person name="Staub J."/>
            <person name="Kilian A."/>
            <person name="van der Vossen E.A."/>
            <person name="Wu Y."/>
            <person name="Guo J."/>
            <person name="He J."/>
            <person name="Jia Z."/>
            <person name="Ren Y."/>
            <person name="Tian G."/>
            <person name="Lu Y."/>
            <person name="Ruan J."/>
            <person name="Qian W."/>
            <person name="Wang M."/>
            <person name="Huang Q."/>
            <person name="Li B."/>
            <person name="Xuan Z."/>
            <person name="Cao J."/>
            <person name="Asan"/>
            <person name="Wu Z."/>
            <person name="Zhang J."/>
            <person name="Cai Q."/>
            <person name="Bai Y."/>
            <person name="Zhao B."/>
            <person name="Han Y."/>
            <person name="Li Y."/>
            <person name="Li X."/>
            <person name="Wang S."/>
            <person name="Shi Q."/>
            <person name="Liu S."/>
            <person name="Cho W.K."/>
            <person name="Kim J.Y."/>
            <person name="Xu Y."/>
            <person name="Heller-Uszynska K."/>
            <person name="Miao H."/>
            <person name="Cheng Z."/>
            <person name="Zhang S."/>
            <person name="Wu J."/>
            <person name="Yang Y."/>
            <person name="Kang H."/>
            <person name="Li M."/>
            <person name="Liang H."/>
            <person name="Ren X."/>
            <person name="Shi Z."/>
            <person name="Wen M."/>
            <person name="Jian M."/>
            <person name="Yang H."/>
            <person name="Zhang G."/>
            <person name="Yang Z."/>
            <person name="Chen R."/>
            <person name="Liu S."/>
            <person name="Li J."/>
            <person name="Ma L."/>
            <person name="Liu H."/>
            <person name="Zhou Y."/>
            <person name="Zhao J."/>
            <person name="Fang X."/>
            <person name="Li G."/>
            <person name="Fang L."/>
            <person name="Li Y."/>
            <person name="Liu D."/>
            <person name="Zheng H."/>
            <person name="Zhang Y."/>
            <person name="Qin N."/>
            <person name="Li Z."/>
            <person name="Yang G."/>
            <person name="Yang S."/>
            <person name="Bolund L."/>
            <person name="Kristiansen K."/>
            <person name="Zheng H."/>
            <person name="Li S."/>
            <person name="Zhang X."/>
            <person name="Yang H."/>
            <person name="Wang J."/>
            <person name="Sun R."/>
            <person name="Zhang B."/>
            <person name="Jiang S."/>
            <person name="Wang J."/>
            <person name="Du Y."/>
            <person name="Li S."/>
        </authorList>
    </citation>
    <scope>NUCLEOTIDE SEQUENCE [LARGE SCALE GENOMIC DNA]</scope>
    <source>
        <strain evidence="3">cv. 9930</strain>
    </source>
</reference>
<dbReference type="InterPro" id="IPR022617">
    <property type="entry name" value="Rad60/SUMO-like_dom"/>
</dbReference>
<dbReference type="EMBL" id="CM002927">
    <property type="protein sequence ID" value="KGN47962.1"/>
    <property type="molecule type" value="Genomic_DNA"/>
</dbReference>
<evidence type="ECO:0000259" key="1">
    <source>
        <dbReference type="PROSITE" id="PS50053"/>
    </source>
</evidence>
<organism evidence="2 3">
    <name type="scientific">Cucumis sativus</name>
    <name type="common">Cucumber</name>
    <dbReference type="NCBI Taxonomy" id="3659"/>
    <lineage>
        <taxon>Eukaryota</taxon>
        <taxon>Viridiplantae</taxon>
        <taxon>Streptophyta</taxon>
        <taxon>Embryophyta</taxon>
        <taxon>Tracheophyta</taxon>
        <taxon>Spermatophyta</taxon>
        <taxon>Magnoliopsida</taxon>
        <taxon>eudicotyledons</taxon>
        <taxon>Gunneridae</taxon>
        <taxon>Pentapetalae</taxon>
        <taxon>rosids</taxon>
        <taxon>fabids</taxon>
        <taxon>Cucurbitales</taxon>
        <taxon>Cucurbitaceae</taxon>
        <taxon>Benincaseae</taxon>
        <taxon>Cucumis</taxon>
    </lineage>
</organism>
<accession>A0A0A0KHV8</accession>
<proteinExistence type="predicted"/>
<reference evidence="2 3" key="4">
    <citation type="journal article" date="2011" name="BMC Genomics">
        <title>RNA-Seq improves annotation of protein-coding genes in the cucumber genome.</title>
        <authorList>
            <person name="Li Z."/>
            <person name="Zhang Z."/>
            <person name="Yan P."/>
            <person name="Huang S."/>
            <person name="Fei Z."/>
            <person name="Lin K."/>
        </authorList>
    </citation>
    <scope>NUCLEOTIDE SEQUENCE [LARGE SCALE GENOMIC DNA]</scope>
    <source>
        <strain evidence="3">cv. 9930</strain>
    </source>
</reference>
<dbReference type="PROSITE" id="PS50053">
    <property type="entry name" value="UBIQUITIN_2"/>
    <property type="match status" value="1"/>
</dbReference>
<dbReference type="Gramene" id="KGN47962">
    <property type="protein sequence ID" value="KGN47962"/>
    <property type="gene ID" value="Csa_6G421070"/>
</dbReference>
<dbReference type="Proteomes" id="UP000029981">
    <property type="component" value="Chromosome 6"/>
</dbReference>
<feature type="domain" description="Ubiquitin-like" evidence="1">
    <location>
        <begin position="1"/>
        <end position="50"/>
    </location>
</feature>